<dbReference type="PIRSF" id="PIRSF016516">
    <property type="entry name" value="Allantoicase"/>
    <property type="match status" value="1"/>
</dbReference>
<protein>
    <recommendedName>
        <fullName evidence="2">Probable allantoicase</fullName>
        <ecNumber evidence="2">3.5.3.4</ecNumber>
    </recommendedName>
    <alternativeName>
        <fullName evidence="2">Allantoate amidinohydrolase</fullName>
    </alternativeName>
</protein>
<dbReference type="NCBIfam" id="TIGR02961">
    <property type="entry name" value="allantoicase"/>
    <property type="match status" value="1"/>
</dbReference>
<dbReference type="PANTHER" id="PTHR12045">
    <property type="entry name" value="ALLANTOICASE"/>
    <property type="match status" value="1"/>
</dbReference>
<keyword evidence="5" id="KW-1185">Reference proteome</keyword>
<evidence type="ECO:0000256" key="1">
    <source>
        <dbReference type="ARBA" id="ARBA00009242"/>
    </source>
</evidence>
<dbReference type="EMBL" id="FNMZ01000002">
    <property type="protein sequence ID" value="SDW90096.1"/>
    <property type="molecule type" value="Genomic_DNA"/>
</dbReference>
<dbReference type="GO" id="GO:0004037">
    <property type="term" value="F:allantoicase activity"/>
    <property type="evidence" value="ECO:0007669"/>
    <property type="project" value="UniProtKB-UniRule"/>
</dbReference>
<feature type="domain" description="Allantoicase" evidence="3">
    <location>
        <begin position="194"/>
        <end position="337"/>
    </location>
</feature>
<dbReference type="InterPro" id="IPR015908">
    <property type="entry name" value="Allantoicase_dom"/>
</dbReference>
<evidence type="ECO:0000313" key="4">
    <source>
        <dbReference type="EMBL" id="SDW90096.1"/>
    </source>
</evidence>
<dbReference type="UniPathway" id="UPA00395">
    <property type="reaction ID" value="UER00654"/>
</dbReference>
<keyword evidence="2" id="KW-0659">Purine metabolism</keyword>
<evidence type="ECO:0000256" key="2">
    <source>
        <dbReference type="HAMAP-Rule" id="MF_00813"/>
    </source>
</evidence>
<accession>A0A1H2XBF5</accession>
<dbReference type="Gene3D" id="2.60.120.260">
    <property type="entry name" value="Galactose-binding domain-like"/>
    <property type="match status" value="2"/>
</dbReference>
<reference evidence="4 5" key="1">
    <citation type="submission" date="2016-10" db="EMBL/GenBank/DDBJ databases">
        <authorList>
            <person name="de Groot N.N."/>
        </authorList>
    </citation>
    <scope>NUCLEOTIDE SEQUENCE [LARGE SCALE GENOMIC DNA]</scope>
    <source>
        <strain evidence="4 5">DSM 17890</strain>
    </source>
</reference>
<proteinExistence type="inferred from homology"/>
<dbReference type="GO" id="GO:0006144">
    <property type="term" value="P:purine nucleobase metabolic process"/>
    <property type="evidence" value="ECO:0007669"/>
    <property type="project" value="UniProtKB-KW"/>
</dbReference>
<comment type="similarity">
    <text evidence="1 2">Belongs to the allantoicase family.</text>
</comment>
<gene>
    <name evidence="2" type="primary">alc</name>
    <name evidence="4" type="ORF">SAMN05444336_102676</name>
</gene>
<dbReference type="SUPFAM" id="SSF49785">
    <property type="entry name" value="Galactose-binding domain-like"/>
    <property type="match status" value="2"/>
</dbReference>
<organism evidence="4 5">
    <name type="scientific">Albimonas donghaensis</name>
    <dbReference type="NCBI Taxonomy" id="356660"/>
    <lineage>
        <taxon>Bacteria</taxon>
        <taxon>Pseudomonadati</taxon>
        <taxon>Pseudomonadota</taxon>
        <taxon>Alphaproteobacteria</taxon>
        <taxon>Rhodobacterales</taxon>
        <taxon>Paracoccaceae</taxon>
        <taxon>Albimonas</taxon>
    </lineage>
</organism>
<dbReference type="InterPro" id="IPR005164">
    <property type="entry name" value="Allantoicase"/>
</dbReference>
<dbReference type="Proteomes" id="UP000199118">
    <property type="component" value="Unassembled WGS sequence"/>
</dbReference>
<dbReference type="InterPro" id="IPR008979">
    <property type="entry name" value="Galactose-bd-like_sf"/>
</dbReference>
<dbReference type="RefSeq" id="WP_092680884.1">
    <property type="nucleotide sequence ID" value="NZ_FNMZ01000002.1"/>
</dbReference>
<dbReference type="PANTHER" id="PTHR12045:SF3">
    <property type="entry name" value="INACTIVE ALLANTOICASE-RELATED"/>
    <property type="match status" value="1"/>
</dbReference>
<dbReference type="STRING" id="356660.SAMN05444336_102676"/>
<feature type="domain" description="Allantoicase" evidence="3">
    <location>
        <begin position="28"/>
        <end position="173"/>
    </location>
</feature>
<dbReference type="Pfam" id="PF03561">
    <property type="entry name" value="Allantoicase"/>
    <property type="match status" value="2"/>
</dbReference>
<dbReference type="GO" id="GO:0000256">
    <property type="term" value="P:allantoin catabolic process"/>
    <property type="evidence" value="ECO:0007669"/>
    <property type="project" value="UniProtKB-UniRule"/>
</dbReference>
<sequence length="338" mass="37844">MAQDVIAPLPELPEWAATHINLASPRLGAEAAACTDDFFAPMDRMLQDAPPIWRPEEFDDNGKWMDGWESRRRRDSGHDWCVLKLGGKGSIHGVDIDTSFFTGNYPRAASVWAVYSEAPPTESSAWTEIIPSTTLGPNAHHFVETRNPGLYNWVRLNIFPDGGVARLRVYGNPAPSWEGSDREGIVELSALRNGGRVLGWNDAHYGDVWAVLSEGRGRNQADGWETRRRREPGYDWLIVQLGAPGIVERIEVDTANFKGNYPDRCSIQAADVGWGTDQSVVTQSMFWPRLMQERKLGPDKIHVFGKEHLETLAPVTHIKLNIHPDGGISRIRVFGRRT</sequence>
<keyword evidence="2" id="KW-0378">Hydrolase</keyword>
<dbReference type="EC" id="3.5.3.4" evidence="2"/>
<comment type="catalytic activity">
    <reaction evidence="2">
        <text>allantoate + H2O = (S)-ureidoglycolate + urea</text>
        <dbReference type="Rhea" id="RHEA:11016"/>
        <dbReference type="ChEBI" id="CHEBI:15377"/>
        <dbReference type="ChEBI" id="CHEBI:16199"/>
        <dbReference type="ChEBI" id="CHEBI:17536"/>
        <dbReference type="ChEBI" id="CHEBI:57296"/>
        <dbReference type="EC" id="3.5.3.4"/>
    </reaction>
</comment>
<dbReference type="HAMAP" id="MF_00813">
    <property type="entry name" value="Allantoicase"/>
    <property type="match status" value="1"/>
</dbReference>
<evidence type="ECO:0000313" key="5">
    <source>
        <dbReference type="Proteomes" id="UP000199118"/>
    </source>
</evidence>
<dbReference type="OrthoDB" id="2078334at2"/>
<dbReference type="AlphaFoldDB" id="A0A1H2XBF5"/>
<comment type="pathway">
    <text evidence="2">Nitrogen metabolism; (S)-allantoin degradation; (S)-ureidoglycolate from allantoate (aminidohydrolase route): step 1/1.</text>
</comment>
<evidence type="ECO:0000259" key="3">
    <source>
        <dbReference type="Pfam" id="PF03561"/>
    </source>
</evidence>
<name>A0A1H2XBF5_9RHOB</name>